<proteinExistence type="predicted"/>
<reference evidence="1" key="2">
    <citation type="journal article" date="2022" name="New Phytol.">
        <title>Evolutionary transition to the ectomycorrhizal habit in the genomes of a hyperdiverse lineage of mushroom-forming fungi.</title>
        <authorList>
            <person name="Looney B."/>
            <person name="Miyauchi S."/>
            <person name="Morin E."/>
            <person name="Drula E."/>
            <person name="Courty P.E."/>
            <person name="Kohler A."/>
            <person name="Kuo A."/>
            <person name="LaButti K."/>
            <person name="Pangilinan J."/>
            <person name="Lipzen A."/>
            <person name="Riley R."/>
            <person name="Andreopoulos W."/>
            <person name="He G."/>
            <person name="Johnson J."/>
            <person name="Nolan M."/>
            <person name="Tritt A."/>
            <person name="Barry K.W."/>
            <person name="Grigoriev I.V."/>
            <person name="Nagy L.G."/>
            <person name="Hibbett D."/>
            <person name="Henrissat B."/>
            <person name="Matheny P.B."/>
            <person name="Labbe J."/>
            <person name="Martin F.M."/>
        </authorList>
    </citation>
    <scope>NUCLEOTIDE SEQUENCE</scope>
    <source>
        <strain evidence="1">FP105234-sp</strain>
    </source>
</reference>
<dbReference type="EMBL" id="MU276249">
    <property type="protein sequence ID" value="KAI0039904.1"/>
    <property type="molecule type" value="Genomic_DNA"/>
</dbReference>
<comment type="caution">
    <text evidence="1">The sequence shown here is derived from an EMBL/GenBank/DDBJ whole genome shotgun (WGS) entry which is preliminary data.</text>
</comment>
<evidence type="ECO:0000313" key="1">
    <source>
        <dbReference type="EMBL" id="KAI0039904.1"/>
    </source>
</evidence>
<organism evidence="1 2">
    <name type="scientific">Auriscalpium vulgare</name>
    <dbReference type="NCBI Taxonomy" id="40419"/>
    <lineage>
        <taxon>Eukaryota</taxon>
        <taxon>Fungi</taxon>
        <taxon>Dikarya</taxon>
        <taxon>Basidiomycota</taxon>
        <taxon>Agaricomycotina</taxon>
        <taxon>Agaricomycetes</taxon>
        <taxon>Russulales</taxon>
        <taxon>Auriscalpiaceae</taxon>
        <taxon>Auriscalpium</taxon>
    </lineage>
</organism>
<evidence type="ECO:0000313" key="2">
    <source>
        <dbReference type="Proteomes" id="UP000814033"/>
    </source>
</evidence>
<dbReference type="Proteomes" id="UP000814033">
    <property type="component" value="Unassembled WGS sequence"/>
</dbReference>
<protein>
    <submittedName>
        <fullName evidence="1">Uncharacterized protein</fullName>
    </submittedName>
</protein>
<sequence>MPKVRVGKTAAAPVQSEADAAAPRVSSRLQAKNTGPLAVARPSKAPSRRKDIPKNGSDVASDGDTTAPPKQNGSKAGVKKNTQRQRKRALTSVPLEKELSALAVSSDKDDFVMPLDNGIADEDDEDGGTSSNGTDDGEKSGPGSDSEASEQSEHFAAEGDGVASAGPERSGKKYGKAAVRQLVAAAMTVLSSPARQKGFKARAHPRVIRSDTDSGEERVAGLQPTITKKPVAQKRNKKADKGTAADDGQRETDKSSTKTAAPSTKKTAASTTQTAAASTTKTKTAVSSTTKTAVSSTTKTAVSSTTKKTGSSTTTAASKSKVGSEASQTPSAETGTARNKASSADARTTSSKARSTDARTSSSASKAAGTDTRKTSSQADSTDARTMSSTASTHQRIGDASATTRKDGQHGTPQATEKAGGGVQDEARAEEASGEAMALDYRSDSMEDSDVAHGDAADAPTSSKRRWPQSTDLVLLDGSKGLAGLTEQRPSVRDVITEANTRQLPRVLCLNHCMPSGPLLEELSREALILAAEARGEEDIAARLRAEKPYASLMGAVTRARASTFRSETAKKRTEVDFYTLYQFNKLQTKERIADAVASMFRPNQPMTFAFSGDPALGTYNAQEPCCHEAVIAILRLILLSKKRYDAFPDDFFTSSIEDGNGADELEMPIPMVAYAATLVAASLKEYQTGVKVAANFTVDSYAGLYKTLMDELHHARAVNLSGFHSVMHFLYLSAKGMVMDDNEDPSFVPESSAPKASAIDFAEVTIGFATSKLNNNALEDLEEGESIAMILESDGDDVKVLAYTPIDSTDESAVKHAYITASEARSHLPEYVAPAFLQNICPAPPHIKTRGSHFDSPS</sequence>
<gene>
    <name evidence="1" type="ORF">FA95DRAFT_1612201</name>
</gene>
<reference evidence="1" key="1">
    <citation type="submission" date="2021-02" db="EMBL/GenBank/DDBJ databases">
        <authorList>
            <consortium name="DOE Joint Genome Institute"/>
            <person name="Ahrendt S."/>
            <person name="Looney B.P."/>
            <person name="Miyauchi S."/>
            <person name="Morin E."/>
            <person name="Drula E."/>
            <person name="Courty P.E."/>
            <person name="Chicoki N."/>
            <person name="Fauchery L."/>
            <person name="Kohler A."/>
            <person name="Kuo A."/>
            <person name="Labutti K."/>
            <person name="Pangilinan J."/>
            <person name="Lipzen A."/>
            <person name="Riley R."/>
            <person name="Andreopoulos W."/>
            <person name="He G."/>
            <person name="Johnson J."/>
            <person name="Barry K.W."/>
            <person name="Grigoriev I.V."/>
            <person name="Nagy L."/>
            <person name="Hibbett D."/>
            <person name="Henrissat B."/>
            <person name="Matheny P.B."/>
            <person name="Labbe J."/>
            <person name="Martin F."/>
        </authorList>
    </citation>
    <scope>NUCLEOTIDE SEQUENCE</scope>
    <source>
        <strain evidence="1">FP105234-sp</strain>
    </source>
</reference>
<name>A0ACB8R708_9AGAM</name>
<accession>A0ACB8R708</accession>
<keyword evidence="2" id="KW-1185">Reference proteome</keyword>